<dbReference type="InterPro" id="IPR016965">
    <property type="entry name" value="Pase_PHOSPHO-typ"/>
</dbReference>
<protein>
    <recommendedName>
        <fullName evidence="8">Pyridoxal phosphate phosphatase</fullName>
    </recommendedName>
</protein>
<dbReference type="NCBIfam" id="TIGR01489">
    <property type="entry name" value="DKMTPPase-SF"/>
    <property type="match status" value="1"/>
</dbReference>
<dbReference type="PIRSF" id="PIRSF031051">
    <property type="entry name" value="PyrdxlP_Pase_PHOSPHO2"/>
    <property type="match status" value="1"/>
</dbReference>
<keyword evidence="7" id="KW-1185">Reference proteome</keyword>
<dbReference type="AlphaFoldDB" id="A0AAV1I6R3"/>
<dbReference type="PANTHER" id="PTHR20889">
    <property type="entry name" value="PHOSPHATASE, ORPHAN 1, 2"/>
    <property type="match status" value="1"/>
</dbReference>
<accession>A0AAV1I6R3</accession>
<keyword evidence="4 5" id="KW-0460">Magnesium</keyword>
<evidence type="ECO:0000313" key="6">
    <source>
        <dbReference type="EMBL" id="CAK0783046.1"/>
    </source>
</evidence>
<reference evidence="6 7" key="1">
    <citation type="submission" date="2023-10" db="EMBL/GenBank/DDBJ databases">
        <authorList>
            <person name="Maclean D."/>
            <person name="Macfadyen A."/>
        </authorList>
    </citation>
    <scope>NUCLEOTIDE SEQUENCE [LARGE SCALE GENOMIC DNA]</scope>
</reference>
<dbReference type="Gene3D" id="3.40.50.1000">
    <property type="entry name" value="HAD superfamily/HAD-like"/>
    <property type="match status" value="1"/>
</dbReference>
<dbReference type="InterPro" id="IPR006384">
    <property type="entry name" value="HAD_hydro_PyrdxlP_Pase-like"/>
</dbReference>
<organism evidence="6 7">
    <name type="scientific">Coccomyxa viridis</name>
    <dbReference type="NCBI Taxonomy" id="1274662"/>
    <lineage>
        <taxon>Eukaryota</taxon>
        <taxon>Viridiplantae</taxon>
        <taxon>Chlorophyta</taxon>
        <taxon>core chlorophytes</taxon>
        <taxon>Trebouxiophyceae</taxon>
        <taxon>Trebouxiophyceae incertae sedis</taxon>
        <taxon>Coccomyxaceae</taxon>
        <taxon>Coccomyxa</taxon>
    </lineage>
</organism>
<evidence type="ECO:0000313" key="7">
    <source>
        <dbReference type="Proteomes" id="UP001314263"/>
    </source>
</evidence>
<keyword evidence="2 5" id="KW-0479">Metal-binding</keyword>
<dbReference type="GO" id="GO:0046872">
    <property type="term" value="F:metal ion binding"/>
    <property type="evidence" value="ECO:0007669"/>
    <property type="project" value="UniProtKB-KW"/>
</dbReference>
<evidence type="ECO:0000256" key="2">
    <source>
        <dbReference type="ARBA" id="ARBA00022723"/>
    </source>
</evidence>
<comment type="caution">
    <text evidence="6">The sequence shown here is derived from an EMBL/GenBank/DDBJ whole genome shotgun (WGS) entry which is preliminary data.</text>
</comment>
<dbReference type="Proteomes" id="UP001314263">
    <property type="component" value="Unassembled WGS sequence"/>
</dbReference>
<keyword evidence="3" id="KW-0378">Hydrolase</keyword>
<comment type="cofactor">
    <cofactor evidence="1 5">
        <name>Mg(2+)</name>
        <dbReference type="ChEBI" id="CHEBI:18420"/>
    </cofactor>
</comment>
<evidence type="ECO:0000256" key="4">
    <source>
        <dbReference type="ARBA" id="ARBA00022842"/>
    </source>
</evidence>
<evidence type="ECO:0000256" key="1">
    <source>
        <dbReference type="ARBA" id="ARBA00001946"/>
    </source>
</evidence>
<evidence type="ECO:0008006" key="8">
    <source>
        <dbReference type="Google" id="ProtNLM"/>
    </source>
</evidence>
<name>A0AAV1I6R3_9CHLO</name>
<gene>
    <name evidence="6" type="ORF">CVIRNUC_006241</name>
</gene>
<dbReference type="InterPro" id="IPR036412">
    <property type="entry name" value="HAD-like_sf"/>
</dbReference>
<dbReference type="PANTHER" id="PTHR20889:SF12">
    <property type="entry name" value="LP01149P"/>
    <property type="match status" value="1"/>
</dbReference>
<dbReference type="InterPro" id="IPR023214">
    <property type="entry name" value="HAD_sf"/>
</dbReference>
<proteinExistence type="predicted"/>
<evidence type="ECO:0000256" key="5">
    <source>
        <dbReference type="PIRSR" id="PIRSR031051-3"/>
    </source>
</evidence>
<dbReference type="EMBL" id="CAUYUE010000008">
    <property type="protein sequence ID" value="CAK0783046.1"/>
    <property type="molecule type" value="Genomic_DNA"/>
</dbReference>
<feature type="binding site" evidence="5">
    <location>
        <position position="129"/>
    </location>
    <ligand>
        <name>Mg(2+)</name>
        <dbReference type="ChEBI" id="CHEBI:18420"/>
    </ligand>
</feature>
<dbReference type="Pfam" id="PF06888">
    <property type="entry name" value="Put_Phosphatase"/>
    <property type="match status" value="1"/>
</dbReference>
<sequence>MDAALLAAHIELKASEIDVLQAIRSTPFHDDMVQAVETLAAAGCDMVILSDANTIFIKEIIDHHGLSQHFLAVYSNVAVWKEGALRVRPFHRADIPHRCPDCPSNLCKGQVLDSILANKSYQRVVYLGDGAGDFCPSKRMRPSDYVLARECYPTGKACTQMWGQHSQLLPSCA</sequence>
<dbReference type="SUPFAM" id="SSF56784">
    <property type="entry name" value="HAD-like"/>
    <property type="match status" value="1"/>
</dbReference>
<dbReference type="NCBIfam" id="TIGR01488">
    <property type="entry name" value="HAD-SF-IB"/>
    <property type="match status" value="1"/>
</dbReference>
<evidence type="ECO:0000256" key="3">
    <source>
        <dbReference type="ARBA" id="ARBA00022801"/>
    </source>
</evidence>
<dbReference type="GO" id="GO:0016791">
    <property type="term" value="F:phosphatase activity"/>
    <property type="evidence" value="ECO:0007669"/>
    <property type="project" value="InterPro"/>
</dbReference>